<name>A0A0S3RP14_PHAAN</name>
<keyword evidence="3" id="KW-1185">Reference proteome</keyword>
<sequence length="140" mass="15782">ENNFHSHTVPMLHLLLDQNHCEHGGDGTGAASSTLHSFFFFCTFVKWLKLSSFRSPSSTTVVASGLTDTVVSSLPFFIRFFHLVGGVLLFLLHSSQIWFPMEDLARRVTAFGISQSNRRAMQYRWESEDKDIKEGVGITL</sequence>
<dbReference type="Proteomes" id="UP000291084">
    <property type="component" value="Chromosome 3"/>
</dbReference>
<accession>A0A0S3RP14</accession>
<evidence type="ECO:0000313" key="2">
    <source>
        <dbReference type="EMBL" id="BAT82352.1"/>
    </source>
</evidence>
<gene>
    <name evidence="2" type="primary">Vigan.03G235400</name>
    <name evidence="2" type="ORF">VIGAN_03235400</name>
</gene>
<proteinExistence type="predicted"/>
<feature type="non-terminal residue" evidence="2">
    <location>
        <position position="1"/>
    </location>
</feature>
<protein>
    <submittedName>
        <fullName evidence="2">Uncharacterized protein</fullName>
    </submittedName>
</protein>
<evidence type="ECO:0000313" key="3">
    <source>
        <dbReference type="Proteomes" id="UP000291084"/>
    </source>
</evidence>
<evidence type="ECO:0000256" key="1">
    <source>
        <dbReference type="SAM" id="Phobius"/>
    </source>
</evidence>
<dbReference type="EMBL" id="AP015036">
    <property type="protein sequence ID" value="BAT82352.1"/>
    <property type="molecule type" value="Genomic_DNA"/>
</dbReference>
<feature type="transmembrane region" description="Helical" evidence="1">
    <location>
        <begin position="76"/>
        <end position="99"/>
    </location>
</feature>
<organism evidence="2 3">
    <name type="scientific">Vigna angularis var. angularis</name>
    <dbReference type="NCBI Taxonomy" id="157739"/>
    <lineage>
        <taxon>Eukaryota</taxon>
        <taxon>Viridiplantae</taxon>
        <taxon>Streptophyta</taxon>
        <taxon>Embryophyta</taxon>
        <taxon>Tracheophyta</taxon>
        <taxon>Spermatophyta</taxon>
        <taxon>Magnoliopsida</taxon>
        <taxon>eudicotyledons</taxon>
        <taxon>Gunneridae</taxon>
        <taxon>Pentapetalae</taxon>
        <taxon>rosids</taxon>
        <taxon>fabids</taxon>
        <taxon>Fabales</taxon>
        <taxon>Fabaceae</taxon>
        <taxon>Papilionoideae</taxon>
        <taxon>50 kb inversion clade</taxon>
        <taxon>NPAAA clade</taxon>
        <taxon>indigoferoid/millettioid clade</taxon>
        <taxon>Phaseoleae</taxon>
        <taxon>Vigna</taxon>
    </lineage>
</organism>
<keyword evidence="1" id="KW-0472">Membrane</keyword>
<dbReference type="AlphaFoldDB" id="A0A0S3RP14"/>
<reference evidence="2 3" key="1">
    <citation type="journal article" date="2015" name="Sci. Rep.">
        <title>The power of single molecule real-time sequencing technology in the de novo assembly of a eukaryotic genome.</title>
        <authorList>
            <person name="Sakai H."/>
            <person name="Naito K."/>
            <person name="Ogiso-Tanaka E."/>
            <person name="Takahashi Y."/>
            <person name="Iseki K."/>
            <person name="Muto C."/>
            <person name="Satou K."/>
            <person name="Teruya K."/>
            <person name="Shiroma A."/>
            <person name="Shimoji M."/>
            <person name="Hirano T."/>
            <person name="Itoh T."/>
            <person name="Kaga A."/>
            <person name="Tomooka N."/>
        </authorList>
    </citation>
    <scope>NUCLEOTIDE SEQUENCE [LARGE SCALE GENOMIC DNA]</scope>
    <source>
        <strain evidence="3">cv. Shumari</strain>
    </source>
</reference>
<keyword evidence="1" id="KW-0812">Transmembrane</keyword>
<keyword evidence="1" id="KW-1133">Transmembrane helix</keyword>